<protein>
    <submittedName>
        <fullName evidence="1">Uncharacterized protein</fullName>
    </submittedName>
</protein>
<evidence type="ECO:0000313" key="1">
    <source>
        <dbReference type="EMBL" id="CAE6445320.1"/>
    </source>
</evidence>
<name>A0A8H3GDW2_9AGAM</name>
<comment type="caution">
    <text evidence="1">The sequence shown here is derived from an EMBL/GenBank/DDBJ whole genome shotgun (WGS) entry which is preliminary data.</text>
</comment>
<accession>A0A8H3GDW2</accession>
<sequence>MSFAEVVFGGIRASIPIAEPPVRVSHSLHKSFRHVICVGGKGYSALMWIYIENRSHLLIHLVGCLSMQSRRGQFTLFQLVLKPDGCPAIQSDSHKASDAVHLQGGIALLGSMIRRSLWTHLGLAWAASQTGLTPNVYMFASAGTPNLGSGLATGLEMALGEALVCSRRLDRSNNRLEGLMNNRSRTRLD</sequence>
<feature type="non-terminal residue" evidence="1">
    <location>
        <position position="1"/>
    </location>
</feature>
<proteinExistence type="predicted"/>
<reference evidence="1" key="1">
    <citation type="submission" date="2021-01" db="EMBL/GenBank/DDBJ databases">
        <authorList>
            <person name="Kaushik A."/>
        </authorList>
    </citation>
    <scope>NUCLEOTIDE SEQUENCE</scope>
    <source>
        <strain evidence="1">AG6-10EEA</strain>
    </source>
</reference>
<gene>
    <name evidence="1" type="ORF">RDB_LOCUS41855</name>
</gene>
<dbReference type="EMBL" id="CAJMXA010000873">
    <property type="protein sequence ID" value="CAE6445320.1"/>
    <property type="molecule type" value="Genomic_DNA"/>
</dbReference>
<evidence type="ECO:0000313" key="2">
    <source>
        <dbReference type="Proteomes" id="UP000663853"/>
    </source>
</evidence>
<dbReference type="AlphaFoldDB" id="A0A8H3GDW2"/>
<organism evidence="1 2">
    <name type="scientific">Rhizoctonia solani</name>
    <dbReference type="NCBI Taxonomy" id="456999"/>
    <lineage>
        <taxon>Eukaryota</taxon>
        <taxon>Fungi</taxon>
        <taxon>Dikarya</taxon>
        <taxon>Basidiomycota</taxon>
        <taxon>Agaricomycotina</taxon>
        <taxon>Agaricomycetes</taxon>
        <taxon>Cantharellales</taxon>
        <taxon>Ceratobasidiaceae</taxon>
        <taxon>Rhizoctonia</taxon>
    </lineage>
</organism>
<dbReference type="Proteomes" id="UP000663853">
    <property type="component" value="Unassembled WGS sequence"/>
</dbReference>